<evidence type="ECO:0000313" key="1">
    <source>
        <dbReference type="EMBL" id="RVW19603.1"/>
    </source>
</evidence>
<sequence>MRERERNRQREEGEERLLVGESCAVVGDDAGKVVADFGVEGEAGGSKLPRLVKKKLVARLTKDIVETYQICNPQFKYSEELNPKRFLTSPSIGVLNDGHDNVNSDLILAVNSVLVNSETQRRLILLLVII</sequence>
<accession>A0A438C8L6</accession>
<dbReference type="Proteomes" id="UP000288805">
    <property type="component" value="Unassembled WGS sequence"/>
</dbReference>
<dbReference type="AlphaFoldDB" id="A0A438C8L6"/>
<keyword evidence="1" id="KW-0418">Kinase</keyword>
<comment type="caution">
    <text evidence="1">The sequence shown here is derived from an EMBL/GenBank/DDBJ whole genome shotgun (WGS) entry which is preliminary data.</text>
</comment>
<dbReference type="EMBL" id="QGNW01002456">
    <property type="protein sequence ID" value="RVW19603.1"/>
    <property type="molecule type" value="Genomic_DNA"/>
</dbReference>
<protein>
    <submittedName>
        <fullName evidence="1">Dual specificity protein kinase YAK1-like</fullName>
    </submittedName>
</protein>
<evidence type="ECO:0000313" key="2">
    <source>
        <dbReference type="Proteomes" id="UP000288805"/>
    </source>
</evidence>
<dbReference type="GO" id="GO:0016301">
    <property type="term" value="F:kinase activity"/>
    <property type="evidence" value="ECO:0007669"/>
    <property type="project" value="UniProtKB-KW"/>
</dbReference>
<organism evidence="1 2">
    <name type="scientific">Vitis vinifera</name>
    <name type="common">Grape</name>
    <dbReference type="NCBI Taxonomy" id="29760"/>
    <lineage>
        <taxon>Eukaryota</taxon>
        <taxon>Viridiplantae</taxon>
        <taxon>Streptophyta</taxon>
        <taxon>Embryophyta</taxon>
        <taxon>Tracheophyta</taxon>
        <taxon>Spermatophyta</taxon>
        <taxon>Magnoliopsida</taxon>
        <taxon>eudicotyledons</taxon>
        <taxon>Gunneridae</taxon>
        <taxon>Pentapetalae</taxon>
        <taxon>rosids</taxon>
        <taxon>Vitales</taxon>
        <taxon>Vitaceae</taxon>
        <taxon>Viteae</taxon>
        <taxon>Vitis</taxon>
    </lineage>
</organism>
<keyword evidence="1" id="KW-0808">Transferase</keyword>
<reference evidence="1 2" key="1">
    <citation type="journal article" date="2018" name="PLoS Genet.">
        <title>Population sequencing reveals clonal diversity and ancestral inbreeding in the grapevine cultivar Chardonnay.</title>
        <authorList>
            <person name="Roach M.J."/>
            <person name="Johnson D.L."/>
            <person name="Bohlmann J."/>
            <person name="van Vuuren H.J."/>
            <person name="Jones S.J."/>
            <person name="Pretorius I.S."/>
            <person name="Schmidt S.A."/>
            <person name="Borneman A.R."/>
        </authorList>
    </citation>
    <scope>NUCLEOTIDE SEQUENCE [LARGE SCALE GENOMIC DNA]</scope>
    <source>
        <strain evidence="2">cv. Chardonnay</strain>
        <tissue evidence="1">Leaf</tissue>
    </source>
</reference>
<name>A0A438C8L6_VITVI</name>
<gene>
    <name evidence="1" type="primary">YAK1_2</name>
    <name evidence="1" type="ORF">CK203_112593</name>
</gene>
<proteinExistence type="predicted"/>